<dbReference type="RefSeq" id="WP_035083602.1">
    <property type="nucleotide sequence ID" value="NZ_JQGC01000011.1"/>
</dbReference>
<gene>
    <name evidence="1" type="ORF">JP75_13330</name>
</gene>
<sequence length="397" mass="42834">MAFEANRTRILLAWEGGAGRGHVVTLRDIAEALGADAICDAALCRVEHAAELVPYCDSVFQGARLSTNRARREAAGNPQVATWGDFLGDLNFWNPQFLIAQIKWWLETIKARKSRLVIADFAPCAQLAAHIAGIPSVAVGTGYSVPPAGLDRFPVLLPEYAELVFAEDELLRAVNMALVHYGVKPLTRLSDIYAGSTAMPRTIAGLDPYRNMREALPLPPLSEKLPRPDGSGNEIFFYFPGDETENHALVDALIGLDLPMRAFLPGATAEVRELFAEAGVTVEARPVSFEAINRRSRLLLHSGQHGTLCMGLGMGIGQVAFPQHLEHLFHARRAGDMAPVRIVNPAAADADEISATIMEAYEIGGGEVAAAEKLRASLFGDAGAMARARILPLLQQA</sequence>
<evidence type="ECO:0000313" key="1">
    <source>
        <dbReference type="EMBL" id="KFL30716.1"/>
    </source>
</evidence>
<organism evidence="1 2">
    <name type="scientific">Devosia riboflavina</name>
    <dbReference type="NCBI Taxonomy" id="46914"/>
    <lineage>
        <taxon>Bacteria</taxon>
        <taxon>Pseudomonadati</taxon>
        <taxon>Pseudomonadota</taxon>
        <taxon>Alphaproteobacteria</taxon>
        <taxon>Hyphomicrobiales</taxon>
        <taxon>Devosiaceae</taxon>
        <taxon>Devosia</taxon>
    </lineage>
</organism>
<evidence type="ECO:0000313" key="2">
    <source>
        <dbReference type="Proteomes" id="UP000028981"/>
    </source>
</evidence>
<evidence type="ECO:0008006" key="3">
    <source>
        <dbReference type="Google" id="ProtNLM"/>
    </source>
</evidence>
<dbReference type="SUPFAM" id="SSF53756">
    <property type="entry name" value="UDP-Glycosyltransferase/glycogen phosphorylase"/>
    <property type="match status" value="1"/>
</dbReference>
<accession>A0A087M1G3</accession>
<dbReference type="OrthoDB" id="271062at2"/>
<proteinExistence type="predicted"/>
<dbReference type="EMBL" id="JQGC01000011">
    <property type="protein sequence ID" value="KFL30716.1"/>
    <property type="molecule type" value="Genomic_DNA"/>
</dbReference>
<dbReference type="Gene3D" id="3.40.50.2000">
    <property type="entry name" value="Glycogen Phosphorylase B"/>
    <property type="match status" value="2"/>
</dbReference>
<dbReference type="AlphaFoldDB" id="A0A087M1G3"/>
<protein>
    <recommendedName>
        <fullName evidence="3">Glycosyl transferase family 28 C-terminal domain-containing protein</fullName>
    </recommendedName>
</protein>
<name>A0A087M1G3_9HYPH</name>
<dbReference type="STRING" id="46914.JP75_13330"/>
<comment type="caution">
    <text evidence="1">The sequence shown here is derived from an EMBL/GenBank/DDBJ whole genome shotgun (WGS) entry which is preliminary data.</text>
</comment>
<keyword evidence="2" id="KW-1185">Reference proteome</keyword>
<reference evidence="1 2" key="1">
    <citation type="submission" date="2014-08" db="EMBL/GenBank/DDBJ databases">
        <authorList>
            <person name="Hassan Y.I."/>
            <person name="Lepp D."/>
            <person name="Zhou T."/>
        </authorList>
    </citation>
    <scope>NUCLEOTIDE SEQUENCE [LARGE SCALE GENOMIC DNA]</scope>
    <source>
        <strain evidence="1 2">IFO13584</strain>
    </source>
</reference>
<dbReference type="Proteomes" id="UP000028981">
    <property type="component" value="Unassembled WGS sequence"/>
</dbReference>